<dbReference type="Pfam" id="PF00072">
    <property type="entry name" value="Response_reg"/>
    <property type="match status" value="1"/>
</dbReference>
<dbReference type="SUPFAM" id="SSF47384">
    <property type="entry name" value="Homodimeric domain of signal transducing histidine kinase"/>
    <property type="match status" value="1"/>
</dbReference>
<dbReference type="EC" id="2.7.13.3" evidence="2"/>
<sequence>MLTPMPEARLRKDRRLYLWVAGLFALLAALVGIGVLSAAAFRQAVGDESERLRAGALYERSNETLLAASALYDSLQDAERGQRGYALTQNPVFLDPYNANVSRVGPRLDRLEALVDVNEELRPKMDSLRTITGLKLDEMEEVVAKIDSGRIEEARQDISSGYGRRLMQQISDLLVDIRVTEEERLAERRAAALGSADESERTIERLALFGIALLASGLAAVVALGLLLIRAYRSALREQLIEDENEALERAVAARTRELTVANERLIAEAQSRENAENRLRQAQRLEAVGQLTGGIAHDFNNMLSVVIGNLDLLKRRTELEAKLLRLVDNALEGADRAATLTSRLLAFSRQQSLKPQVTDLNLLLRNMEDFLGRTLGETVRVEFDLADNVPSVFVDAAELENVILNLGANARDAMPKGGRLLVATSCDEIEVEEERHGQLLYPGRYAIISISDTGEGMPPEVLEKVYEPFFTTKPVGKGTGLGLSQVQGFVIQSGGTVDIESAVGEGTTIRILLPEGEQREDVVGMLDGKVDGPLPEARPGETVLVVEDQDQLRSLTTDVLRDLGYEVEAADSAEDAQRILDEGGRFTLIFTDMVMPEKSGDELARYARSLDTRQKILYTSGFTQAAGVELSTLEPAAELLRKPYAVDELAHAVRTAIDS</sequence>
<dbReference type="RefSeq" id="WP_088713015.1">
    <property type="nucleotide sequence ID" value="NZ_NFZT01000001.1"/>
</dbReference>
<evidence type="ECO:0000256" key="6">
    <source>
        <dbReference type="SAM" id="Phobius"/>
    </source>
</evidence>
<dbReference type="PANTHER" id="PTHR43065">
    <property type="entry name" value="SENSOR HISTIDINE KINASE"/>
    <property type="match status" value="1"/>
</dbReference>
<dbReference type="SUPFAM" id="SSF52172">
    <property type="entry name" value="CheY-like"/>
    <property type="match status" value="1"/>
</dbReference>
<dbReference type="InterPro" id="IPR036097">
    <property type="entry name" value="HisK_dim/P_sf"/>
</dbReference>
<evidence type="ECO:0000256" key="5">
    <source>
        <dbReference type="SAM" id="Coils"/>
    </source>
</evidence>
<evidence type="ECO:0000256" key="3">
    <source>
        <dbReference type="ARBA" id="ARBA00022553"/>
    </source>
</evidence>
<dbReference type="Pfam" id="PF02518">
    <property type="entry name" value="HATPase_c"/>
    <property type="match status" value="1"/>
</dbReference>
<accession>A0A219B7H4</accession>
<feature type="modified residue" description="4-aspartylphosphate" evidence="4">
    <location>
        <position position="593"/>
    </location>
</feature>
<dbReference type="InterPro" id="IPR003594">
    <property type="entry name" value="HATPase_dom"/>
</dbReference>
<dbReference type="OrthoDB" id="9796100at2"/>
<dbReference type="Gene3D" id="3.30.565.10">
    <property type="entry name" value="Histidine kinase-like ATPase, C-terminal domain"/>
    <property type="match status" value="1"/>
</dbReference>
<dbReference type="Proteomes" id="UP000198462">
    <property type="component" value="Unassembled WGS sequence"/>
</dbReference>
<evidence type="ECO:0000259" key="8">
    <source>
        <dbReference type="PROSITE" id="PS50110"/>
    </source>
</evidence>
<dbReference type="InterPro" id="IPR011006">
    <property type="entry name" value="CheY-like_superfamily"/>
</dbReference>
<evidence type="ECO:0000256" key="2">
    <source>
        <dbReference type="ARBA" id="ARBA00012438"/>
    </source>
</evidence>
<dbReference type="GO" id="GO:0000155">
    <property type="term" value="F:phosphorelay sensor kinase activity"/>
    <property type="evidence" value="ECO:0007669"/>
    <property type="project" value="InterPro"/>
</dbReference>
<feature type="domain" description="Response regulatory" evidence="8">
    <location>
        <begin position="543"/>
        <end position="658"/>
    </location>
</feature>
<dbReference type="PANTHER" id="PTHR43065:SF42">
    <property type="entry name" value="TWO-COMPONENT SENSOR PPRA"/>
    <property type="match status" value="1"/>
</dbReference>
<dbReference type="SUPFAM" id="SSF55874">
    <property type="entry name" value="ATPase domain of HSP90 chaperone/DNA topoisomerase II/histidine kinase"/>
    <property type="match status" value="1"/>
</dbReference>
<gene>
    <name evidence="9" type="ORF">B5C34_13170</name>
</gene>
<evidence type="ECO:0000313" key="9">
    <source>
        <dbReference type="EMBL" id="OWV34315.1"/>
    </source>
</evidence>
<keyword evidence="5" id="KW-0175">Coiled coil</keyword>
<dbReference type="PRINTS" id="PR00344">
    <property type="entry name" value="BCTRLSENSOR"/>
</dbReference>
<feature type="coiled-coil region" evidence="5">
    <location>
        <begin position="245"/>
        <end position="286"/>
    </location>
</feature>
<reference evidence="10" key="1">
    <citation type="submission" date="2017-05" db="EMBL/GenBank/DDBJ databases">
        <authorList>
            <person name="Lin X."/>
        </authorList>
    </citation>
    <scope>NUCLEOTIDE SEQUENCE [LARGE SCALE GENOMIC DNA]</scope>
    <source>
        <strain evidence="10">JLT2012</strain>
    </source>
</reference>
<dbReference type="CDD" id="cd19410">
    <property type="entry name" value="HK9-like_sensor"/>
    <property type="match status" value="1"/>
</dbReference>
<dbReference type="SMART" id="SM00388">
    <property type="entry name" value="HisKA"/>
    <property type="match status" value="1"/>
</dbReference>
<proteinExistence type="predicted"/>
<dbReference type="Gene3D" id="3.40.50.2300">
    <property type="match status" value="1"/>
</dbReference>
<dbReference type="PROSITE" id="PS50109">
    <property type="entry name" value="HIS_KIN"/>
    <property type="match status" value="1"/>
</dbReference>
<dbReference type="SMART" id="SM00387">
    <property type="entry name" value="HATPase_c"/>
    <property type="match status" value="1"/>
</dbReference>
<comment type="catalytic activity">
    <reaction evidence="1">
        <text>ATP + protein L-histidine = ADP + protein N-phospho-L-histidine.</text>
        <dbReference type="EC" id="2.7.13.3"/>
    </reaction>
</comment>
<dbReference type="AlphaFoldDB" id="A0A219B7H4"/>
<dbReference type="Gene3D" id="1.10.287.130">
    <property type="match status" value="1"/>
</dbReference>
<feature type="domain" description="Histidine kinase" evidence="7">
    <location>
        <begin position="295"/>
        <end position="518"/>
    </location>
</feature>
<keyword evidence="6" id="KW-0472">Membrane</keyword>
<dbReference type="EMBL" id="NFZT01000001">
    <property type="protein sequence ID" value="OWV34315.1"/>
    <property type="molecule type" value="Genomic_DNA"/>
</dbReference>
<dbReference type="InterPro" id="IPR004358">
    <property type="entry name" value="Sig_transdc_His_kin-like_C"/>
</dbReference>
<dbReference type="InterPro" id="IPR007891">
    <property type="entry name" value="CHASE3"/>
</dbReference>
<keyword evidence="10" id="KW-1185">Reference proteome</keyword>
<dbReference type="InterPro" id="IPR001789">
    <property type="entry name" value="Sig_transdc_resp-reg_receiver"/>
</dbReference>
<dbReference type="CDD" id="cd00082">
    <property type="entry name" value="HisKA"/>
    <property type="match status" value="1"/>
</dbReference>
<protein>
    <recommendedName>
        <fullName evidence="2">histidine kinase</fullName>
        <ecNumber evidence="2">2.7.13.3</ecNumber>
    </recommendedName>
</protein>
<dbReference type="SMART" id="SM00448">
    <property type="entry name" value="REC"/>
    <property type="match status" value="1"/>
</dbReference>
<name>A0A219B7H4_9SPHN</name>
<evidence type="ECO:0000256" key="4">
    <source>
        <dbReference type="PROSITE-ProRule" id="PRU00169"/>
    </source>
</evidence>
<evidence type="ECO:0000313" key="10">
    <source>
        <dbReference type="Proteomes" id="UP000198462"/>
    </source>
</evidence>
<dbReference type="Pfam" id="PF00512">
    <property type="entry name" value="HisKA"/>
    <property type="match status" value="1"/>
</dbReference>
<dbReference type="InterPro" id="IPR036890">
    <property type="entry name" value="HATPase_C_sf"/>
</dbReference>
<dbReference type="PROSITE" id="PS50110">
    <property type="entry name" value="RESPONSE_REGULATORY"/>
    <property type="match status" value="1"/>
</dbReference>
<dbReference type="Pfam" id="PF05227">
    <property type="entry name" value="CHASE3"/>
    <property type="match status" value="1"/>
</dbReference>
<keyword evidence="6" id="KW-1133">Transmembrane helix</keyword>
<dbReference type="InterPro" id="IPR003661">
    <property type="entry name" value="HisK_dim/P_dom"/>
</dbReference>
<feature type="transmembrane region" description="Helical" evidence="6">
    <location>
        <begin position="206"/>
        <end position="229"/>
    </location>
</feature>
<organism evidence="9 10">
    <name type="scientific">Pacificimonas flava</name>
    <dbReference type="NCBI Taxonomy" id="1234595"/>
    <lineage>
        <taxon>Bacteria</taxon>
        <taxon>Pseudomonadati</taxon>
        <taxon>Pseudomonadota</taxon>
        <taxon>Alphaproteobacteria</taxon>
        <taxon>Sphingomonadales</taxon>
        <taxon>Sphingosinicellaceae</taxon>
        <taxon>Pacificimonas</taxon>
    </lineage>
</organism>
<comment type="caution">
    <text evidence="9">The sequence shown here is derived from an EMBL/GenBank/DDBJ whole genome shotgun (WGS) entry which is preliminary data.</text>
</comment>
<keyword evidence="3 4" id="KW-0597">Phosphoprotein</keyword>
<dbReference type="InterPro" id="IPR005467">
    <property type="entry name" value="His_kinase_dom"/>
</dbReference>
<evidence type="ECO:0000256" key="1">
    <source>
        <dbReference type="ARBA" id="ARBA00000085"/>
    </source>
</evidence>
<evidence type="ECO:0000259" key="7">
    <source>
        <dbReference type="PROSITE" id="PS50109"/>
    </source>
</evidence>
<keyword evidence="6" id="KW-0812">Transmembrane</keyword>